<dbReference type="PROSITE" id="PS51257">
    <property type="entry name" value="PROKAR_LIPOPROTEIN"/>
    <property type="match status" value="1"/>
</dbReference>
<proteinExistence type="predicted"/>
<keyword evidence="2" id="KW-0326">Glycosidase</keyword>
<dbReference type="OrthoDB" id="2490189at2"/>
<dbReference type="InterPro" id="IPR012341">
    <property type="entry name" value="6hp_glycosidase-like_sf"/>
</dbReference>
<organism evidence="2 3">
    <name type="scientific">Aquimarina algiphila</name>
    <dbReference type="NCBI Taxonomy" id="2047982"/>
    <lineage>
        <taxon>Bacteria</taxon>
        <taxon>Pseudomonadati</taxon>
        <taxon>Bacteroidota</taxon>
        <taxon>Flavobacteriia</taxon>
        <taxon>Flavobacteriales</taxon>
        <taxon>Flavobacteriaceae</taxon>
        <taxon>Aquimarina</taxon>
    </lineage>
</organism>
<evidence type="ECO:0000313" key="3">
    <source>
        <dbReference type="Proteomes" id="UP000318833"/>
    </source>
</evidence>
<evidence type="ECO:0000256" key="1">
    <source>
        <dbReference type="SAM" id="SignalP"/>
    </source>
</evidence>
<dbReference type="EMBL" id="VLNR01000081">
    <property type="protein sequence ID" value="TSE04448.1"/>
    <property type="molecule type" value="Genomic_DNA"/>
</dbReference>
<dbReference type="GO" id="GO:0016798">
    <property type="term" value="F:hydrolase activity, acting on glycosyl bonds"/>
    <property type="evidence" value="ECO:0007669"/>
    <property type="project" value="UniProtKB-KW"/>
</dbReference>
<comment type="caution">
    <text evidence="2">The sequence shown here is derived from an EMBL/GenBank/DDBJ whole genome shotgun (WGS) entry which is preliminary data.</text>
</comment>
<keyword evidence="1" id="KW-0732">Signal</keyword>
<keyword evidence="3" id="KW-1185">Reference proteome</keyword>
<name>A0A554VCM6_9FLAO</name>
<dbReference type="InterPro" id="IPR008928">
    <property type="entry name" value="6-hairpin_glycosidase_sf"/>
</dbReference>
<feature type="signal peptide" evidence="1">
    <location>
        <begin position="1"/>
        <end position="20"/>
    </location>
</feature>
<dbReference type="Gene3D" id="1.50.10.10">
    <property type="match status" value="1"/>
</dbReference>
<reference evidence="2 3" key="1">
    <citation type="submission" date="2019-07" db="EMBL/GenBank/DDBJ databases">
        <title>The draft genome sequence of Aquimarina algiphila M91.</title>
        <authorList>
            <person name="Meng X."/>
        </authorList>
    </citation>
    <scope>NUCLEOTIDE SEQUENCE [LARGE SCALE GENOMIC DNA]</scope>
    <source>
        <strain evidence="2 3">M91</strain>
    </source>
</reference>
<dbReference type="RefSeq" id="WP_143918527.1">
    <property type="nucleotide sequence ID" value="NZ_CANMIK010000083.1"/>
</dbReference>
<sequence>MILHKLILFALIIVSCNALAQQKHTEPTSPYWEITNRKSIVWDITKEKRLPHKENIEMAGKNVASIIYYKIDENKKLSITKDVIFPQLRTYNKSNEPDWKKYRAYFRKSISDQIAPSIAYKNKIIVPSTVDSVEIGGMLTFYHTPVEDLQIIKTIYPSMEDRYIVERWEIKNVSQVIKELSISNCKLKQSEVGYKGEYTFEMFSDASEQLNLSPGTSYSFPVYYGATLNKEKTINFDFRKAEQQRKDFLSTMQNNLVLETPDKTINTLFYFSKIRASESIFNSSMGLVHSPGGGNYYVGIWANDQVEYSGPFFPYLGYQTGNIAAYNTYIHFQKNIPADTTAIAYAFEVDGNFKMDHLDRGDAAMIAYGASHYALASGNQKTASELWPLISWSLEYCHNHRNASGAVLSESDEMEGRIATGTANLSTSTLYYGGLKYGIRLAEEQNMKDLAKTYKARLSAMKNVINDYFGATLEGLETYKYFDENKHLRHWICLPLSMGITSRKKGTIDALLGKLWTENGVLVEFKHETNTDSTTFWDRATLYALQGVMKVGETDRGFKKLRSFSEKRLLGDHVPYVVEAYPENNMKHLSAESALYCRIITEGLLGLEPLSFNKIKITPSLPKTWDHLKLQDIALFGQKTDILLSRDLKRLRLKVICNEKIIFDESIKPNTELSIILPAKN</sequence>
<dbReference type="AlphaFoldDB" id="A0A554VCM6"/>
<accession>A0A554VCM6</accession>
<keyword evidence="2" id="KW-0378">Hydrolase</keyword>
<dbReference type="GO" id="GO:0005975">
    <property type="term" value="P:carbohydrate metabolic process"/>
    <property type="evidence" value="ECO:0007669"/>
    <property type="project" value="InterPro"/>
</dbReference>
<dbReference type="SUPFAM" id="SSF48208">
    <property type="entry name" value="Six-hairpin glycosidases"/>
    <property type="match status" value="1"/>
</dbReference>
<gene>
    <name evidence="2" type="ORF">FOF46_26340</name>
</gene>
<feature type="chain" id="PRO_5021882524" evidence="1">
    <location>
        <begin position="21"/>
        <end position="681"/>
    </location>
</feature>
<protein>
    <submittedName>
        <fullName evidence="2">Six-hairpin glycosidase-like protein</fullName>
    </submittedName>
</protein>
<evidence type="ECO:0000313" key="2">
    <source>
        <dbReference type="EMBL" id="TSE04448.1"/>
    </source>
</evidence>
<dbReference type="Proteomes" id="UP000318833">
    <property type="component" value="Unassembled WGS sequence"/>
</dbReference>